<comment type="caution">
    <text evidence="2">The sequence shown here is derived from an EMBL/GenBank/DDBJ whole genome shotgun (WGS) entry which is preliminary data.</text>
</comment>
<evidence type="ECO:0000256" key="1">
    <source>
        <dbReference type="SAM" id="SignalP"/>
    </source>
</evidence>
<keyword evidence="3" id="KW-1185">Reference proteome</keyword>
<evidence type="ECO:0000313" key="2">
    <source>
        <dbReference type="EMBL" id="KAF0806149.1"/>
    </source>
</evidence>
<name>A0ABQ6Y952_9GAMM</name>
<evidence type="ECO:0000313" key="3">
    <source>
        <dbReference type="Proteomes" id="UP000771797"/>
    </source>
</evidence>
<accession>A0ABQ6Y952</accession>
<sequence length="388" mass="41575">MTQRKLPAVAAAMLMALSTIGSADRAAALDRYVSQYPWDDVDGVSFLDAPSVKAAVTTAVDDPGIRQALLVETRDAVAGKILATDHGLLMHAFDPASGGDVNWALLISPRGGSAAACFSTGVEPGVRGADWYMEGARIATRYEPCPSEADQIPAAIRARVAPATEPGALQWAVCYGYPKMASGEAGAVIKGDHHCVIPADSEILNLVDAACQEDALCKVEAMVLADPRRERREIRQVLSVQKIDDVPDPAEPYRRRAGRFHDGVYAREDGGCERGGADERVSLDLSRPAGGALQWFDQYCAVLAAGGETPAPGEFQSTLQLRCGDGPDQDTALRDGATGRETTAVLRHEHGRAISIDGDALVRCPIRRADTPRWWIQRAPFNGRYPSD</sequence>
<protein>
    <submittedName>
        <fullName evidence="2">Uncharacterized protein</fullName>
    </submittedName>
</protein>
<reference evidence="2 3" key="1">
    <citation type="submission" date="2012-09" db="EMBL/GenBank/DDBJ databases">
        <title>Genome Sequence of alkane-degrading Bacterium Alcanivorax sp. 6-D-6.</title>
        <authorList>
            <person name="Lai Q."/>
            <person name="Shao Z."/>
        </authorList>
    </citation>
    <scope>NUCLEOTIDE SEQUENCE [LARGE SCALE GENOMIC DNA]</scope>
    <source>
        <strain evidence="2 3">6-D-6</strain>
    </source>
</reference>
<keyword evidence="1" id="KW-0732">Signal</keyword>
<dbReference type="EMBL" id="AQPF01000010">
    <property type="protein sequence ID" value="KAF0806149.1"/>
    <property type="molecule type" value="Genomic_DNA"/>
</dbReference>
<dbReference type="Proteomes" id="UP000771797">
    <property type="component" value="Unassembled WGS sequence"/>
</dbReference>
<proteinExistence type="predicted"/>
<feature type="chain" id="PRO_5045670928" evidence="1">
    <location>
        <begin position="24"/>
        <end position="388"/>
    </location>
</feature>
<gene>
    <name evidence="2" type="ORF">A6D6_01729</name>
</gene>
<organism evidence="2 3">
    <name type="scientific">Alcanivorax xiamenensis</name>
    <dbReference type="NCBI Taxonomy" id="1177156"/>
    <lineage>
        <taxon>Bacteria</taxon>
        <taxon>Pseudomonadati</taxon>
        <taxon>Pseudomonadota</taxon>
        <taxon>Gammaproteobacteria</taxon>
        <taxon>Oceanospirillales</taxon>
        <taxon>Alcanivoracaceae</taxon>
        <taxon>Alcanivorax</taxon>
    </lineage>
</organism>
<feature type="signal peptide" evidence="1">
    <location>
        <begin position="1"/>
        <end position="23"/>
    </location>
</feature>
<dbReference type="RefSeq" id="WP_133492694.1">
    <property type="nucleotide sequence ID" value="NZ_AQPF01000010.1"/>
</dbReference>